<organism evidence="2">
    <name type="scientific">Siphoviridae sp. ctK0l2</name>
    <dbReference type="NCBI Taxonomy" id="2826243"/>
    <lineage>
        <taxon>Viruses</taxon>
        <taxon>Duplodnaviria</taxon>
        <taxon>Heunggongvirae</taxon>
        <taxon>Uroviricota</taxon>
        <taxon>Caudoviricetes</taxon>
    </lineage>
</organism>
<accession>A0A8S5NJ12</accession>
<name>A0A8S5NJ12_9CAUD</name>
<keyword evidence="1" id="KW-1133">Transmembrane helix</keyword>
<feature type="transmembrane region" description="Helical" evidence="1">
    <location>
        <begin position="44"/>
        <end position="65"/>
    </location>
</feature>
<evidence type="ECO:0000313" key="2">
    <source>
        <dbReference type="EMBL" id="DAD94797.1"/>
    </source>
</evidence>
<feature type="transmembrane region" description="Helical" evidence="1">
    <location>
        <begin position="6"/>
        <end position="32"/>
    </location>
</feature>
<evidence type="ECO:0000256" key="1">
    <source>
        <dbReference type="SAM" id="Phobius"/>
    </source>
</evidence>
<protein>
    <submittedName>
        <fullName evidence="2">Uncharacterized protein</fullName>
    </submittedName>
</protein>
<dbReference type="EMBL" id="BK015181">
    <property type="protein sequence ID" value="DAD94797.1"/>
    <property type="molecule type" value="Genomic_DNA"/>
</dbReference>
<keyword evidence="1" id="KW-0812">Transmembrane</keyword>
<proteinExistence type="predicted"/>
<reference evidence="2" key="1">
    <citation type="journal article" date="2021" name="Proc. Natl. Acad. Sci. U.S.A.">
        <title>A Catalog of Tens of Thousands of Viruses from Human Metagenomes Reveals Hidden Associations with Chronic Diseases.</title>
        <authorList>
            <person name="Tisza M.J."/>
            <person name="Buck C.B."/>
        </authorList>
    </citation>
    <scope>NUCLEOTIDE SEQUENCE</scope>
    <source>
        <strain evidence="2">CtK0l2</strain>
    </source>
</reference>
<sequence>MVLGCIAILLIFLVPFLYAVYIVYSFLSLLFWRLFVKTDEDLRAIITAQNIVVVFIIMILLYNTIMKGV</sequence>
<keyword evidence="1" id="KW-0472">Membrane</keyword>